<feature type="domain" description="DUF6531" evidence="3">
    <location>
        <begin position="369"/>
        <end position="439"/>
    </location>
</feature>
<dbReference type="InterPro" id="IPR038332">
    <property type="entry name" value="PPE_sf"/>
</dbReference>
<evidence type="ECO:0000256" key="1">
    <source>
        <dbReference type="ARBA" id="ARBA00022737"/>
    </source>
</evidence>
<comment type="caution">
    <text evidence="5">The sequence shown here is derived from an EMBL/GenBank/DDBJ whole genome shotgun (WGS) entry which is preliminary data.</text>
</comment>
<evidence type="ECO:0000313" key="5">
    <source>
        <dbReference type="EMBL" id="MBB1159937.1"/>
    </source>
</evidence>
<feature type="compositionally biased region" description="Basic and acidic residues" evidence="2">
    <location>
        <begin position="259"/>
        <end position="278"/>
    </location>
</feature>
<dbReference type="InterPro" id="IPR056823">
    <property type="entry name" value="TEN-like_YD-shell"/>
</dbReference>
<dbReference type="NCBIfam" id="TIGR03696">
    <property type="entry name" value="Rhs_assc_core"/>
    <property type="match status" value="1"/>
</dbReference>
<feature type="compositionally biased region" description="Polar residues" evidence="2">
    <location>
        <begin position="348"/>
        <end position="361"/>
    </location>
</feature>
<name>A0A7W3W7S0_9PSEU</name>
<dbReference type="SUPFAM" id="SSF69322">
    <property type="entry name" value="Tricorn protease domain 2"/>
    <property type="match status" value="1"/>
</dbReference>
<dbReference type="EMBL" id="JACGZW010000024">
    <property type="protein sequence ID" value="MBB1159937.1"/>
    <property type="molecule type" value="Genomic_DNA"/>
</dbReference>
<evidence type="ECO:0000259" key="4">
    <source>
        <dbReference type="Pfam" id="PF25023"/>
    </source>
</evidence>
<dbReference type="InterPro" id="IPR036689">
    <property type="entry name" value="ESAT-6-like_sf"/>
</dbReference>
<organism evidence="5 6">
    <name type="scientific">Amycolatopsis dendrobii</name>
    <dbReference type="NCBI Taxonomy" id="2760662"/>
    <lineage>
        <taxon>Bacteria</taxon>
        <taxon>Bacillati</taxon>
        <taxon>Actinomycetota</taxon>
        <taxon>Actinomycetes</taxon>
        <taxon>Pseudonocardiales</taxon>
        <taxon>Pseudonocardiaceae</taxon>
        <taxon>Amycolatopsis</taxon>
    </lineage>
</organism>
<feature type="domain" description="Teneurin-like YD-shell" evidence="4">
    <location>
        <begin position="1049"/>
        <end position="1321"/>
    </location>
</feature>
<dbReference type="Pfam" id="PF05593">
    <property type="entry name" value="RHS_repeat"/>
    <property type="match status" value="4"/>
</dbReference>
<dbReference type="InterPro" id="IPR006530">
    <property type="entry name" value="YD"/>
</dbReference>
<dbReference type="PANTHER" id="PTHR32305">
    <property type="match status" value="1"/>
</dbReference>
<dbReference type="Gene3D" id="2.180.10.10">
    <property type="entry name" value="RHS repeat-associated core"/>
    <property type="match status" value="3"/>
</dbReference>
<dbReference type="InterPro" id="IPR045351">
    <property type="entry name" value="DUF6531"/>
</dbReference>
<evidence type="ECO:0000259" key="3">
    <source>
        <dbReference type="Pfam" id="PF20148"/>
    </source>
</evidence>
<accession>A0A7W3W7S0</accession>
<dbReference type="RefSeq" id="WP_182896591.1">
    <property type="nucleotide sequence ID" value="NZ_JACGZW010000024.1"/>
</dbReference>
<dbReference type="Pfam" id="PF25023">
    <property type="entry name" value="TEN_YD-shell"/>
    <property type="match status" value="2"/>
</dbReference>
<feature type="region of interest" description="Disordered" evidence="2">
    <location>
        <begin position="1359"/>
        <end position="1389"/>
    </location>
</feature>
<proteinExistence type="predicted"/>
<feature type="region of interest" description="Disordered" evidence="2">
    <location>
        <begin position="248"/>
        <end position="376"/>
    </location>
</feature>
<gene>
    <name evidence="5" type="ORF">H4281_42910</name>
</gene>
<dbReference type="NCBIfam" id="TIGR01643">
    <property type="entry name" value="YD_repeat_2x"/>
    <property type="match status" value="10"/>
</dbReference>
<protein>
    <recommendedName>
        <fullName evidence="7">Type IV secretion protein Rhs</fullName>
    </recommendedName>
</protein>
<sequence length="1530" mass="167659">MSNPLVAPVKDSTTALSGIPLLEDAETLKQGIESKNWASVAIGAVGTALDVLTAVMDPFGAILAAGVGWLMEHVGPLKEALNALTGNADEIKSQAETWTNVAKELEGISAELGELIKKDLESWQGEAADAYRKRAGDTSALIASAQKGSEGAASGVKTAGEVVAAVRTLVRDTIADLVGHLISWALQVLFTAGIGMAWVVPQVVTAVAKTASTIAKVTSKLVKALKALIPLLKKAGTLFEDAGKALKGLKSGKGGATHTPKDINVKSEKPKGGSKDNESTTASGDHSGGHGGGERGGDTHTSGDPNPPKDHKPETRDENTSAAGSREDVGGTDGSRGGTRDRDGGNSIKKNNQPPAENSTPGYCRPGSGDPIDMTTGRMMLPETDLVIAGALPLVLQRMHFSTYRAGFRFGRTWASTVDQRLEIEDGEIGFAAEDGTFLVYPVTEGVALPVSGPYWPLKRSPEGGYVIEQHDLQRMLYFAPDGNGRLPLTAIFDNDGHRIHFCHDEDGRLAEIRHSGGARIGVETAAGLVTALTLLGEDNAAERVELVRYRYDRELRLTEVINSSGQSMRYGYDGLGRVVRWTDRNGRSYEFVYDEQSRCVSGSGTEGHLAYTFAYDSEARVSTATDSLGNTTEFHLNANFQIVRHVSPLGGVTRYEWDRFDRIVSQTDELGRTSRWEYDEQGDLVAYTFPDGARRLFEYSEHRLLSTVEPDGAVWRQEYDEEGRLAAVHGPLGATVRYTVGEDGAVRRSVDELGNLTRIESDAFGRPVTVTDPLGAVTRTSYDAMGRVVSETDVLGGTTEYAWTVEGRGWRRTAPDGSVQRRVYDGEGNVREEIDELGGVTRVDYGAFDLPITQIMPDGSRLQVEYDTELQMIAATNGEGQTWRFEYDGEGRVVREADFDGRVLTYAYDAAGQLVSRTNALGSVTTYAYDLRGNLVEKRTEDDVSRYAYDAAGRMVRAVNASADVSFTYDALGRVVAESVDGETVTTGYDLAGHLVHRRTPSGVESRWDYDGRGAPESLAAGPRTLRFRHDAAGREIWRGLGAAELTQEWDARYRLRSQTVATGPAAIAQRRVYEFRADSAISAVEELLGGRREFTLDRMGRVLAVQGPNGPEQYRYDRADAVALPDKRAGEFDAQGRLVSREGWTYEWNGEDRLVGATSPDGQQWRYRYDALGRRVAKQRLDGETVVFEIRFVWSDDLLVEQIEATPSGRARSTTWEWHPDDETPVAQTDRTYDGEACVDDRFHAIVADFLGAPAELVDETGQIAWHRDETLWGVPRSAPSGPSTPLRFPGQYLDAETGLHYNRHRYYDPGTARYLSADPLGLDGGLDPHAYVRNPLTWSDPLGLAGGCKKNKLDLRNGKERKGQTGTTPSGLSYGPMKRGGRGEKSRVDHVDLHTDNVPGKAEHGVFGTRNGNAWSKDKAVKVTDSAWRRVKSGDPRITKEVQGDRTVYMVPMDKKVGYIDERVPERGPFDHNTGRAEIIRNERGDIQYQRENGNYVREPHDLDHLRIVVDKKGNVITSYPDRVRDY</sequence>
<evidence type="ECO:0000313" key="6">
    <source>
        <dbReference type="Proteomes" id="UP000526734"/>
    </source>
</evidence>
<feature type="compositionally biased region" description="Basic and acidic residues" evidence="2">
    <location>
        <begin position="307"/>
        <end position="329"/>
    </location>
</feature>
<feature type="domain" description="Teneurin-like YD-shell" evidence="4">
    <location>
        <begin position="864"/>
        <end position="979"/>
    </location>
</feature>
<dbReference type="InterPro" id="IPR031325">
    <property type="entry name" value="RHS_repeat"/>
</dbReference>
<keyword evidence="1" id="KW-0677">Repeat</keyword>
<keyword evidence="6" id="KW-1185">Reference proteome</keyword>
<dbReference type="Proteomes" id="UP000526734">
    <property type="component" value="Unassembled WGS sequence"/>
</dbReference>
<dbReference type="InterPro" id="IPR050708">
    <property type="entry name" value="T6SS_VgrG/RHS"/>
</dbReference>
<dbReference type="SUPFAM" id="SSF140453">
    <property type="entry name" value="EsxAB dimer-like"/>
    <property type="match status" value="1"/>
</dbReference>
<dbReference type="PANTHER" id="PTHR32305:SF15">
    <property type="entry name" value="PROTEIN RHSA-RELATED"/>
    <property type="match status" value="1"/>
</dbReference>
<reference evidence="5 6" key="1">
    <citation type="submission" date="2020-08" db="EMBL/GenBank/DDBJ databases">
        <title>Amycolatopsis sp. nov. DR6-1 isolated from Dendrobium heterocarpum.</title>
        <authorList>
            <person name="Tedsree N."/>
            <person name="Kuncharoen N."/>
            <person name="Likhitwitayawuid K."/>
            <person name="Tanasupawat S."/>
        </authorList>
    </citation>
    <scope>NUCLEOTIDE SEQUENCE [LARGE SCALE GENOMIC DNA]</scope>
    <source>
        <strain evidence="5 6">DR6-1</strain>
    </source>
</reference>
<evidence type="ECO:0000256" key="2">
    <source>
        <dbReference type="SAM" id="MobiDB-lite"/>
    </source>
</evidence>
<dbReference type="Pfam" id="PF20148">
    <property type="entry name" value="DUF6531"/>
    <property type="match status" value="1"/>
</dbReference>
<dbReference type="InterPro" id="IPR022385">
    <property type="entry name" value="Rhs_assc_core"/>
</dbReference>
<dbReference type="Gene3D" id="1.20.1260.20">
    <property type="entry name" value="PPE superfamily"/>
    <property type="match status" value="1"/>
</dbReference>
<evidence type="ECO:0008006" key="7">
    <source>
        <dbReference type="Google" id="ProtNLM"/>
    </source>
</evidence>